<organism evidence="1 2">
    <name type="scientific">Luteimonas gilva</name>
    <dbReference type="NCBI Taxonomy" id="2572684"/>
    <lineage>
        <taxon>Bacteria</taxon>
        <taxon>Pseudomonadati</taxon>
        <taxon>Pseudomonadota</taxon>
        <taxon>Gammaproteobacteria</taxon>
        <taxon>Lysobacterales</taxon>
        <taxon>Lysobacteraceae</taxon>
        <taxon>Luteimonas</taxon>
    </lineage>
</organism>
<sequence length="62" mass="6527">MINHHLVEAGIALFLAVIPAQAGSRLSDELADCAATHQMDKASGLSRVTFFAGTKKVTKESA</sequence>
<evidence type="ECO:0000313" key="2">
    <source>
        <dbReference type="Proteomes" id="UP000308707"/>
    </source>
</evidence>
<protein>
    <submittedName>
        <fullName evidence="1">Uncharacterized protein</fullName>
    </submittedName>
</protein>
<proteinExistence type="predicted"/>
<dbReference type="EMBL" id="SZUA01000003">
    <property type="protein sequence ID" value="TKR29265.1"/>
    <property type="molecule type" value="Genomic_DNA"/>
</dbReference>
<reference evidence="1 2" key="1">
    <citation type="submission" date="2019-04" db="EMBL/GenBank/DDBJ databases">
        <title>Reference strain of H23.</title>
        <authorList>
            <person name="Luo X."/>
        </authorList>
    </citation>
    <scope>NUCLEOTIDE SEQUENCE [LARGE SCALE GENOMIC DNA]</scope>
    <source>
        <strain evidence="1 2">H23</strain>
    </source>
</reference>
<accession>A0A4U5JJS4</accession>
<comment type="caution">
    <text evidence="1">The sequence shown here is derived from an EMBL/GenBank/DDBJ whole genome shotgun (WGS) entry which is preliminary data.</text>
</comment>
<evidence type="ECO:0000313" key="1">
    <source>
        <dbReference type="EMBL" id="TKR29265.1"/>
    </source>
</evidence>
<keyword evidence="2" id="KW-1185">Reference proteome</keyword>
<dbReference type="AlphaFoldDB" id="A0A4U5JJS4"/>
<dbReference type="RefSeq" id="WP_137267670.1">
    <property type="nucleotide sequence ID" value="NZ_SZUA01000003.1"/>
</dbReference>
<dbReference type="Proteomes" id="UP000308707">
    <property type="component" value="Unassembled WGS sequence"/>
</dbReference>
<name>A0A4U5JJS4_9GAMM</name>
<gene>
    <name evidence="1" type="ORF">FCE95_13955</name>
</gene>